<dbReference type="GO" id="GO:0046930">
    <property type="term" value="C:pore complex"/>
    <property type="evidence" value="ECO:0007669"/>
    <property type="project" value="UniProtKB-KW"/>
</dbReference>
<keyword evidence="3" id="KW-0813">Transport</keyword>
<evidence type="ECO:0000256" key="7">
    <source>
        <dbReference type="ARBA" id="ARBA00023114"/>
    </source>
</evidence>
<proteinExistence type="inferred from homology"/>
<dbReference type="InterPro" id="IPR027246">
    <property type="entry name" value="Porin_Euk/Tom40"/>
</dbReference>
<dbReference type="GO" id="GO:0005741">
    <property type="term" value="C:mitochondrial outer membrane"/>
    <property type="evidence" value="ECO:0007669"/>
    <property type="project" value="InterPro"/>
</dbReference>
<reference evidence="10" key="1">
    <citation type="submission" date="2020-02" db="EMBL/GenBank/DDBJ databases">
        <authorList>
            <person name="Scholz U."/>
            <person name="Mascher M."/>
            <person name="Fiebig A."/>
        </authorList>
    </citation>
    <scope>NUCLEOTIDE SEQUENCE</scope>
</reference>
<dbReference type="EMBL" id="LR746270">
    <property type="protein sequence ID" value="CAA7399409.1"/>
    <property type="molecule type" value="Genomic_DNA"/>
</dbReference>
<evidence type="ECO:0000313" key="9">
    <source>
        <dbReference type="EMBL" id="CAA2623440.1"/>
    </source>
</evidence>
<keyword evidence="8" id="KW-0472">Membrane</keyword>
<dbReference type="Pfam" id="PF01459">
    <property type="entry name" value="Porin_3"/>
    <property type="match status" value="1"/>
</dbReference>
<keyword evidence="7" id="KW-0626">Porin</keyword>
<dbReference type="Proteomes" id="UP000663760">
    <property type="component" value="Chromosome 7"/>
</dbReference>
<dbReference type="PANTHER" id="PTHR11743:SF23">
    <property type="entry name" value="MITOCHONDRIAL OUTER MEMBRANE PROTEIN PORIN 5-RELATED"/>
    <property type="match status" value="1"/>
</dbReference>
<evidence type="ECO:0000256" key="1">
    <source>
        <dbReference type="ARBA" id="ARBA00004370"/>
    </source>
</evidence>
<evidence type="ECO:0000256" key="4">
    <source>
        <dbReference type="ARBA" id="ARBA00022452"/>
    </source>
</evidence>
<organism evidence="10 11">
    <name type="scientific">Spirodela intermedia</name>
    <name type="common">Intermediate duckweed</name>
    <dbReference type="NCBI Taxonomy" id="51605"/>
    <lineage>
        <taxon>Eukaryota</taxon>
        <taxon>Viridiplantae</taxon>
        <taxon>Streptophyta</taxon>
        <taxon>Embryophyta</taxon>
        <taxon>Tracheophyta</taxon>
        <taxon>Spermatophyta</taxon>
        <taxon>Magnoliopsida</taxon>
        <taxon>Liliopsida</taxon>
        <taxon>Araceae</taxon>
        <taxon>Lemnoideae</taxon>
        <taxon>Spirodela</taxon>
    </lineage>
</organism>
<evidence type="ECO:0000256" key="2">
    <source>
        <dbReference type="ARBA" id="ARBA00009624"/>
    </source>
</evidence>
<dbReference type="AlphaFoldDB" id="A0A7I8KNL5"/>
<accession>A0A7I8KNL5</accession>
<dbReference type="PANTHER" id="PTHR11743">
    <property type="entry name" value="VOLTAGE-DEPENDENT ANION-SELECTIVE CHANNEL"/>
    <property type="match status" value="1"/>
</dbReference>
<evidence type="ECO:0000256" key="8">
    <source>
        <dbReference type="ARBA" id="ARBA00023136"/>
    </source>
</evidence>
<dbReference type="GO" id="GO:0008308">
    <property type="term" value="F:voltage-gated monoatomic anion channel activity"/>
    <property type="evidence" value="ECO:0007669"/>
    <property type="project" value="InterPro"/>
</dbReference>
<dbReference type="OrthoDB" id="7827681at2759"/>
<dbReference type="CDD" id="cd07306">
    <property type="entry name" value="Porin3_VDAC"/>
    <property type="match status" value="1"/>
</dbReference>
<keyword evidence="6" id="KW-0406">Ion transport</keyword>
<dbReference type="InterPro" id="IPR001925">
    <property type="entry name" value="Porin_Euk"/>
</dbReference>
<dbReference type="EMBL" id="LR743594">
    <property type="protein sequence ID" value="CAA2623440.1"/>
    <property type="molecule type" value="Genomic_DNA"/>
</dbReference>
<dbReference type="InterPro" id="IPR023614">
    <property type="entry name" value="Porin_dom_sf"/>
</dbReference>
<protein>
    <submittedName>
        <fullName evidence="10">Uncharacterized protein</fullName>
    </submittedName>
</protein>
<name>A0A7I8KNL5_SPIIN</name>
<evidence type="ECO:0000256" key="5">
    <source>
        <dbReference type="ARBA" id="ARBA00022692"/>
    </source>
</evidence>
<evidence type="ECO:0000256" key="3">
    <source>
        <dbReference type="ARBA" id="ARBA00022448"/>
    </source>
</evidence>
<gene>
    <name evidence="9" type="ORF">SI7747_07009368</name>
    <name evidence="10" type="ORF">SI8410_07010079</name>
</gene>
<sequence length="276" mass="29594">MKGPGLFSDIGKKGRDILDKDYSYDQKLRLFTRSAAGLGLTANSVKKGGLYSSDITAQYRYKNTTVEVKVDTESTVSSTITLSEILPFTRAVTTFRLPDYNSGKVEVQYFHDHAGMAGAVALRASPTVDLSGTVGSHGIVFGAEAGFDTTSGTLTKYNAGLSLQKPDYIFSLTLGEKGDTLRASYVHHLDDQHASAAVAEVTRRFSTNKNALTVGGLYELDPSTRVKAKLNDGGKLAALLQHRLRPGGSVLTISGELDTKFLNKNPTIGLSLALEP</sequence>
<dbReference type="FunFam" id="2.40.160.10:FF:000003">
    <property type="entry name" value="Outer mitochondrial membrane protein porin"/>
    <property type="match status" value="1"/>
</dbReference>
<comment type="similarity">
    <text evidence="2">Belongs to the eukaryotic mitochondrial porin (TC 1.B.8.1) family.</text>
</comment>
<keyword evidence="11" id="KW-1185">Reference proteome</keyword>
<dbReference type="GO" id="GO:0015288">
    <property type="term" value="F:porin activity"/>
    <property type="evidence" value="ECO:0007669"/>
    <property type="project" value="UniProtKB-KW"/>
</dbReference>
<keyword evidence="5" id="KW-0812">Transmembrane</keyword>
<comment type="subcellular location">
    <subcellularLocation>
        <location evidence="1">Membrane</location>
    </subcellularLocation>
</comment>
<evidence type="ECO:0000313" key="10">
    <source>
        <dbReference type="EMBL" id="CAA7399409.1"/>
    </source>
</evidence>
<evidence type="ECO:0000313" key="11">
    <source>
        <dbReference type="Proteomes" id="UP000663760"/>
    </source>
</evidence>
<keyword evidence="4" id="KW-1134">Transmembrane beta strand</keyword>
<evidence type="ECO:0000256" key="6">
    <source>
        <dbReference type="ARBA" id="ARBA00023065"/>
    </source>
</evidence>
<dbReference type="Gene3D" id="2.40.160.10">
    <property type="entry name" value="Porin"/>
    <property type="match status" value="1"/>
</dbReference>
<dbReference type="PROSITE" id="PS00558">
    <property type="entry name" value="EUKARYOTIC_PORIN"/>
    <property type="match status" value="1"/>
</dbReference>